<feature type="transmembrane region" description="Helical" evidence="1">
    <location>
        <begin position="6"/>
        <end position="27"/>
    </location>
</feature>
<evidence type="ECO:0000313" key="2">
    <source>
        <dbReference type="EMBL" id="QEH33960.1"/>
    </source>
</evidence>
<reference evidence="2 3" key="1">
    <citation type="submission" date="2019-08" db="EMBL/GenBank/DDBJ databases">
        <title>Deep-cultivation of Planctomycetes and their phenomic and genomic characterization uncovers novel biology.</title>
        <authorList>
            <person name="Wiegand S."/>
            <person name="Jogler M."/>
            <person name="Boedeker C."/>
            <person name="Pinto D."/>
            <person name="Vollmers J."/>
            <person name="Rivas-Marin E."/>
            <person name="Kohn T."/>
            <person name="Peeters S.H."/>
            <person name="Heuer A."/>
            <person name="Rast P."/>
            <person name="Oberbeckmann S."/>
            <person name="Bunk B."/>
            <person name="Jeske O."/>
            <person name="Meyerdierks A."/>
            <person name="Storesund J.E."/>
            <person name="Kallscheuer N."/>
            <person name="Luecker S."/>
            <person name="Lage O.M."/>
            <person name="Pohl T."/>
            <person name="Merkel B.J."/>
            <person name="Hornburger P."/>
            <person name="Mueller R.-W."/>
            <person name="Bruemmer F."/>
            <person name="Labrenz M."/>
            <person name="Spormann A.M."/>
            <person name="Op den Camp H."/>
            <person name="Overmann J."/>
            <person name="Amann R."/>
            <person name="Jetten M.S.M."/>
            <person name="Mascher T."/>
            <person name="Medema M.H."/>
            <person name="Devos D.P."/>
            <person name="Kaster A.-K."/>
            <person name="Ovreas L."/>
            <person name="Rohde M."/>
            <person name="Galperin M.Y."/>
            <person name="Jogler C."/>
        </authorList>
    </citation>
    <scope>NUCLEOTIDE SEQUENCE [LARGE SCALE GENOMIC DNA]</scope>
    <source>
        <strain evidence="2 3">OJF2</strain>
    </source>
</reference>
<keyword evidence="1" id="KW-1133">Transmembrane helix</keyword>
<dbReference type="EMBL" id="CP042997">
    <property type="protein sequence ID" value="QEH33960.1"/>
    <property type="molecule type" value="Genomic_DNA"/>
</dbReference>
<dbReference type="Proteomes" id="UP000324233">
    <property type="component" value="Chromosome"/>
</dbReference>
<keyword evidence="1" id="KW-0812">Transmembrane</keyword>
<organism evidence="2 3">
    <name type="scientific">Aquisphaera giovannonii</name>
    <dbReference type="NCBI Taxonomy" id="406548"/>
    <lineage>
        <taxon>Bacteria</taxon>
        <taxon>Pseudomonadati</taxon>
        <taxon>Planctomycetota</taxon>
        <taxon>Planctomycetia</taxon>
        <taxon>Isosphaerales</taxon>
        <taxon>Isosphaeraceae</taxon>
        <taxon>Aquisphaera</taxon>
    </lineage>
</organism>
<evidence type="ECO:0008006" key="4">
    <source>
        <dbReference type="Google" id="ProtNLM"/>
    </source>
</evidence>
<evidence type="ECO:0000313" key="3">
    <source>
        <dbReference type="Proteomes" id="UP000324233"/>
    </source>
</evidence>
<evidence type="ECO:0000256" key="1">
    <source>
        <dbReference type="SAM" id="Phobius"/>
    </source>
</evidence>
<proteinExistence type="predicted"/>
<sequence length="128" mass="14224">MPEVLAKAAVMLGVAAGAIFIAGSFMCESEPVRGPTGGPGLRDEFELESLKAAAKPLVERLYQIRRSEGYFPASLAYLGLKRPQSRFGRWRYHVHDGGQAFALTNGDYMKNGFVLCWSSEHGDWWVDR</sequence>
<gene>
    <name evidence="2" type="ORF">OJF2_24930</name>
</gene>
<name>A0A5B9W1V4_9BACT</name>
<dbReference type="RefSeq" id="WP_148593952.1">
    <property type="nucleotide sequence ID" value="NZ_CP042997.1"/>
</dbReference>
<protein>
    <recommendedName>
        <fullName evidence="4">Bacterial type II secretion system protein G</fullName>
    </recommendedName>
</protein>
<keyword evidence="1" id="KW-0472">Membrane</keyword>
<accession>A0A5B9W1V4</accession>
<keyword evidence="3" id="KW-1185">Reference proteome</keyword>
<dbReference type="KEGG" id="agv:OJF2_24930"/>
<dbReference type="AlphaFoldDB" id="A0A5B9W1V4"/>